<proteinExistence type="inferred from homology"/>
<name>A0A518CZM6_9BACT</name>
<dbReference type="Proteomes" id="UP000319342">
    <property type="component" value="Chromosome"/>
</dbReference>
<keyword evidence="4 11" id="KW-0808">Transferase</keyword>
<dbReference type="InterPro" id="IPR000462">
    <property type="entry name" value="CDP-OH_P_trans"/>
</dbReference>
<feature type="transmembrane region" description="Helical" evidence="13">
    <location>
        <begin position="233"/>
        <end position="251"/>
    </location>
</feature>
<evidence type="ECO:0000313" key="14">
    <source>
        <dbReference type="EMBL" id="QDU84645.1"/>
    </source>
</evidence>
<evidence type="ECO:0000256" key="11">
    <source>
        <dbReference type="RuleBase" id="RU003750"/>
    </source>
</evidence>
<dbReference type="PANTHER" id="PTHR14269">
    <property type="entry name" value="CDP-DIACYLGLYCEROL--GLYCEROL-3-PHOSPHATE 3-PHOSPHATIDYLTRANSFERASE-RELATED"/>
    <property type="match status" value="1"/>
</dbReference>
<evidence type="ECO:0000256" key="5">
    <source>
        <dbReference type="ARBA" id="ARBA00022692"/>
    </source>
</evidence>
<evidence type="ECO:0000256" key="13">
    <source>
        <dbReference type="SAM" id="Phobius"/>
    </source>
</evidence>
<evidence type="ECO:0000256" key="3">
    <source>
        <dbReference type="ARBA" id="ARBA00022516"/>
    </source>
</evidence>
<dbReference type="RefSeq" id="WP_419186466.1">
    <property type="nucleotide sequence ID" value="NZ_CP036290.1"/>
</dbReference>
<comment type="subcellular location">
    <subcellularLocation>
        <location evidence="1">Membrane</location>
        <topology evidence="1">Multi-pass membrane protein</topology>
    </subcellularLocation>
</comment>
<feature type="transmembrane region" description="Helical" evidence="13">
    <location>
        <begin position="114"/>
        <end position="131"/>
    </location>
</feature>
<dbReference type="EMBL" id="CP036290">
    <property type="protein sequence ID" value="QDU84645.1"/>
    <property type="molecule type" value="Genomic_DNA"/>
</dbReference>
<evidence type="ECO:0000256" key="6">
    <source>
        <dbReference type="ARBA" id="ARBA00022989"/>
    </source>
</evidence>
<evidence type="ECO:0000256" key="9">
    <source>
        <dbReference type="ARBA" id="ARBA00023209"/>
    </source>
</evidence>
<evidence type="ECO:0000256" key="8">
    <source>
        <dbReference type="ARBA" id="ARBA00023136"/>
    </source>
</evidence>
<dbReference type="GO" id="GO:0016780">
    <property type="term" value="F:phosphotransferase activity, for other substituted phosphate groups"/>
    <property type="evidence" value="ECO:0007669"/>
    <property type="project" value="InterPro"/>
</dbReference>
<gene>
    <name evidence="14" type="ORF">Pla163_17560</name>
</gene>
<sequence>MKRVHLLPNILTLANAFCGLLALAKGIDALAHSGGDPLLFYRKVEVACALIFTGMVFDVLDGFAARLTRSASAFGAQLDSFADALTFGVAPALLAKILIEHEEALHGSFGNARVHFLAAAAFALMAILRLVRFNLEDSATRDGRALPVPSADDEADTASDGPPPRARRKDDFSGLPSPAAAGAVASIIWLYLILAHPELEANEGTPTPTRRFLQGIDYDPTAVAGLLEWMPRVALMVLPLLGLLMVTHVRYPHFANLISFDRLSFFQLVGIVFAAFLLYLAPVPVLFLAFNGFVVLGLFARLRDGRNGGSNDTPSVPRTDA</sequence>
<accession>A0A518CZM6</accession>
<keyword evidence="9" id="KW-0594">Phospholipid biosynthesis</keyword>
<evidence type="ECO:0000256" key="1">
    <source>
        <dbReference type="ARBA" id="ARBA00004141"/>
    </source>
</evidence>
<keyword evidence="10" id="KW-1208">Phospholipid metabolism</keyword>
<evidence type="ECO:0000256" key="12">
    <source>
        <dbReference type="SAM" id="MobiDB-lite"/>
    </source>
</evidence>
<dbReference type="GO" id="GO:0016020">
    <property type="term" value="C:membrane"/>
    <property type="evidence" value="ECO:0007669"/>
    <property type="project" value="UniProtKB-SubCell"/>
</dbReference>
<evidence type="ECO:0000256" key="4">
    <source>
        <dbReference type="ARBA" id="ARBA00022679"/>
    </source>
</evidence>
<dbReference type="InterPro" id="IPR050324">
    <property type="entry name" value="CDP-alcohol_PTase-I"/>
</dbReference>
<keyword evidence="3" id="KW-0444">Lipid biosynthesis</keyword>
<dbReference type="InterPro" id="IPR048254">
    <property type="entry name" value="CDP_ALCOHOL_P_TRANSF_CS"/>
</dbReference>
<keyword evidence="6 13" id="KW-1133">Transmembrane helix</keyword>
<protein>
    <submittedName>
        <fullName evidence="14">CDP-alcohol phosphatidyltransferase</fullName>
    </submittedName>
</protein>
<keyword evidence="7" id="KW-0443">Lipid metabolism</keyword>
<keyword evidence="8 13" id="KW-0472">Membrane</keyword>
<dbReference type="GO" id="GO:0008654">
    <property type="term" value="P:phospholipid biosynthetic process"/>
    <property type="evidence" value="ECO:0007669"/>
    <property type="project" value="UniProtKB-KW"/>
</dbReference>
<evidence type="ECO:0000256" key="2">
    <source>
        <dbReference type="ARBA" id="ARBA00010441"/>
    </source>
</evidence>
<organism evidence="14 15">
    <name type="scientific">Rohdeia mirabilis</name>
    <dbReference type="NCBI Taxonomy" id="2528008"/>
    <lineage>
        <taxon>Bacteria</taxon>
        <taxon>Pseudomonadati</taxon>
        <taxon>Planctomycetota</taxon>
        <taxon>Planctomycetia</taxon>
        <taxon>Planctomycetia incertae sedis</taxon>
        <taxon>Rohdeia</taxon>
    </lineage>
</organism>
<dbReference type="Gene3D" id="1.20.120.1760">
    <property type="match status" value="1"/>
</dbReference>
<evidence type="ECO:0000256" key="10">
    <source>
        <dbReference type="ARBA" id="ARBA00023264"/>
    </source>
</evidence>
<comment type="similarity">
    <text evidence="2 11">Belongs to the CDP-alcohol phosphatidyltransferase class-I family.</text>
</comment>
<keyword evidence="15" id="KW-1185">Reference proteome</keyword>
<dbReference type="Pfam" id="PF01066">
    <property type="entry name" value="CDP-OH_P_transf"/>
    <property type="match status" value="1"/>
</dbReference>
<dbReference type="PANTHER" id="PTHR14269:SF61">
    <property type="entry name" value="CDP-DIACYLGLYCEROL--SERINE O-PHOSPHATIDYLTRANSFERASE"/>
    <property type="match status" value="1"/>
</dbReference>
<dbReference type="AlphaFoldDB" id="A0A518CZM6"/>
<reference evidence="14 15" key="1">
    <citation type="submission" date="2019-02" db="EMBL/GenBank/DDBJ databases">
        <title>Deep-cultivation of Planctomycetes and their phenomic and genomic characterization uncovers novel biology.</title>
        <authorList>
            <person name="Wiegand S."/>
            <person name="Jogler M."/>
            <person name="Boedeker C."/>
            <person name="Pinto D."/>
            <person name="Vollmers J."/>
            <person name="Rivas-Marin E."/>
            <person name="Kohn T."/>
            <person name="Peeters S.H."/>
            <person name="Heuer A."/>
            <person name="Rast P."/>
            <person name="Oberbeckmann S."/>
            <person name="Bunk B."/>
            <person name="Jeske O."/>
            <person name="Meyerdierks A."/>
            <person name="Storesund J.E."/>
            <person name="Kallscheuer N."/>
            <person name="Luecker S."/>
            <person name="Lage O.M."/>
            <person name="Pohl T."/>
            <person name="Merkel B.J."/>
            <person name="Hornburger P."/>
            <person name="Mueller R.-W."/>
            <person name="Bruemmer F."/>
            <person name="Labrenz M."/>
            <person name="Spormann A.M."/>
            <person name="Op den Camp H."/>
            <person name="Overmann J."/>
            <person name="Amann R."/>
            <person name="Jetten M.S.M."/>
            <person name="Mascher T."/>
            <person name="Medema M.H."/>
            <person name="Devos D.P."/>
            <person name="Kaster A.-K."/>
            <person name="Ovreas L."/>
            <person name="Rohde M."/>
            <person name="Galperin M.Y."/>
            <person name="Jogler C."/>
        </authorList>
    </citation>
    <scope>NUCLEOTIDE SEQUENCE [LARGE SCALE GENOMIC DNA]</scope>
    <source>
        <strain evidence="14 15">Pla163</strain>
    </source>
</reference>
<dbReference type="PROSITE" id="PS00379">
    <property type="entry name" value="CDP_ALCOHOL_P_TRANSF"/>
    <property type="match status" value="1"/>
</dbReference>
<keyword evidence="5 13" id="KW-0812">Transmembrane</keyword>
<feature type="transmembrane region" description="Helical" evidence="13">
    <location>
        <begin position="263"/>
        <end position="279"/>
    </location>
</feature>
<feature type="transmembrane region" description="Helical" evidence="13">
    <location>
        <begin position="175"/>
        <end position="194"/>
    </location>
</feature>
<evidence type="ECO:0000256" key="7">
    <source>
        <dbReference type="ARBA" id="ARBA00023098"/>
    </source>
</evidence>
<dbReference type="InterPro" id="IPR043130">
    <property type="entry name" value="CDP-OH_PTrfase_TM_dom"/>
</dbReference>
<feature type="region of interest" description="Disordered" evidence="12">
    <location>
        <begin position="144"/>
        <end position="174"/>
    </location>
</feature>
<evidence type="ECO:0000313" key="15">
    <source>
        <dbReference type="Proteomes" id="UP000319342"/>
    </source>
</evidence>